<evidence type="ECO:0000256" key="3">
    <source>
        <dbReference type="ARBA" id="ARBA00012757"/>
    </source>
</evidence>
<dbReference type="Gene3D" id="1.50.10.10">
    <property type="match status" value="1"/>
</dbReference>
<comment type="cofactor">
    <cofactor evidence="10">
        <name>phosphate</name>
        <dbReference type="ChEBI" id="CHEBI:43474"/>
    </cofactor>
</comment>
<sequence length="597" mass="66512">MHPRIEDYALIGDCETAALVGRDGSIDWLCFPRFDSPALFAALLGTPENGRWRLAPSDETTRSERAYREDTLILETLFRTESGVARLIDFMPPRDGRPNIIRIVEGVEGRVEFDFDLAMRFDYGRTMPWVNRIDAQTLTAVAGPDLMILRTPVEVHGQDMHTRGRFTVEAGQRLPFALTHQASHLELLAPIDPEADLRDTEAFWREFAGRCPEVDGYTADVKRSLITLKALTYRPTGGIVAAATTSLPEQIGGGRNWDYRYCWLRDATLTLLAFMHLGYYEEAHAWRDWLMRAVAGDPAQMQIMYGVAGERHLLEWEAPWLDGFRGSKPIRVGNAAADQFQIDVYGELADMLAQAQTGGLAPHPRSPAIADAVMPFLEANWREPDEGIWEVRGGRQHFVHSKIMAWVAFDRAANLAADQATTDRWRRVADEIHADVCARGFDPELGSFVQAYGSKALDASLLHVALTGFLPPDDPRVVGTVAAVERRLLRDGFVLRYDTGETEDGLHGEEGAFLACSFWLADAYVRLGRIEDAARLFERLRALQNDVGLLAEEYDPKAKEMLGNFPQAFSHVGLIVTALNLSRATGPGEQRGESAAS</sequence>
<keyword evidence="7" id="KW-0326">Glycosidase</keyword>
<feature type="domain" description="GH15-like" evidence="12">
    <location>
        <begin position="221"/>
        <end position="578"/>
    </location>
</feature>
<reference evidence="14 15" key="1">
    <citation type="submission" date="2020-08" db="EMBL/GenBank/DDBJ databases">
        <title>Genomic Encyclopedia of Type Strains, Phase IV (KMG-IV): sequencing the most valuable type-strain genomes for metagenomic binning, comparative biology and taxonomic classification.</title>
        <authorList>
            <person name="Goeker M."/>
        </authorList>
    </citation>
    <scope>NUCLEOTIDE SEQUENCE [LARGE SCALE GENOMIC DNA]</scope>
    <source>
        <strain evidence="14 15">DSM 102238</strain>
    </source>
</reference>
<dbReference type="Pfam" id="PF19291">
    <property type="entry name" value="TREH_N"/>
    <property type="match status" value="1"/>
</dbReference>
<evidence type="ECO:0000256" key="1">
    <source>
        <dbReference type="ARBA" id="ARBA00001576"/>
    </source>
</evidence>
<evidence type="ECO:0000259" key="13">
    <source>
        <dbReference type="Pfam" id="PF19291"/>
    </source>
</evidence>
<evidence type="ECO:0000256" key="11">
    <source>
        <dbReference type="ARBA" id="ARBA00060615"/>
    </source>
</evidence>
<dbReference type="SUPFAM" id="SSF48208">
    <property type="entry name" value="Six-hairpin glycosidases"/>
    <property type="match status" value="1"/>
</dbReference>
<dbReference type="GO" id="GO:0004555">
    <property type="term" value="F:alpha,alpha-trehalase activity"/>
    <property type="evidence" value="ECO:0007669"/>
    <property type="project" value="UniProtKB-EC"/>
</dbReference>
<evidence type="ECO:0000256" key="7">
    <source>
        <dbReference type="ARBA" id="ARBA00023295"/>
    </source>
</evidence>
<evidence type="ECO:0000259" key="12">
    <source>
        <dbReference type="Pfam" id="PF00723"/>
    </source>
</evidence>
<comment type="similarity">
    <text evidence="2">Belongs to the glycosyl hydrolase 15 family.</text>
</comment>
<evidence type="ECO:0000256" key="6">
    <source>
        <dbReference type="ARBA" id="ARBA00023277"/>
    </source>
</evidence>
<evidence type="ECO:0000256" key="8">
    <source>
        <dbReference type="ARBA" id="ARBA00030473"/>
    </source>
</evidence>
<dbReference type="FunFam" id="1.50.10.10:FF:000005">
    <property type="entry name" value="Glycosyl hydrolase, glucoamylase"/>
    <property type="match status" value="1"/>
</dbReference>
<dbReference type="Pfam" id="PF00723">
    <property type="entry name" value="Glyco_hydro_15"/>
    <property type="match status" value="1"/>
</dbReference>
<evidence type="ECO:0000256" key="10">
    <source>
        <dbReference type="ARBA" id="ARBA00053030"/>
    </source>
</evidence>
<evidence type="ECO:0000256" key="9">
    <source>
        <dbReference type="ARBA" id="ARBA00031637"/>
    </source>
</evidence>
<dbReference type="GO" id="GO:0005993">
    <property type="term" value="P:trehalose catabolic process"/>
    <property type="evidence" value="ECO:0007669"/>
    <property type="project" value="UniProtKB-ARBA"/>
</dbReference>
<dbReference type="RefSeq" id="WP_183200063.1">
    <property type="nucleotide sequence ID" value="NZ_JACIEK010000005.1"/>
</dbReference>
<comment type="catalytic activity">
    <reaction evidence="1">
        <text>alpha,alpha-trehalose + H2O = alpha-D-glucose + beta-D-glucose</text>
        <dbReference type="Rhea" id="RHEA:32675"/>
        <dbReference type="ChEBI" id="CHEBI:15377"/>
        <dbReference type="ChEBI" id="CHEBI:15903"/>
        <dbReference type="ChEBI" id="CHEBI:16551"/>
        <dbReference type="ChEBI" id="CHEBI:17925"/>
        <dbReference type="EC" id="3.2.1.28"/>
    </reaction>
</comment>
<protein>
    <recommendedName>
        <fullName evidence="4">Trehalase</fullName>
        <ecNumber evidence="3">3.2.1.28</ecNumber>
    </recommendedName>
    <alternativeName>
        <fullName evidence="8">Alpha,alpha-trehalase</fullName>
    </alternativeName>
    <alternativeName>
        <fullName evidence="9">Alpha,alpha-trehalose glucohydrolase</fullName>
    </alternativeName>
</protein>
<keyword evidence="15" id="KW-1185">Reference proteome</keyword>
<organism evidence="14 15">
    <name type="scientific">Aureimonas pseudogalii</name>
    <dbReference type="NCBI Taxonomy" id="1744844"/>
    <lineage>
        <taxon>Bacteria</taxon>
        <taxon>Pseudomonadati</taxon>
        <taxon>Pseudomonadota</taxon>
        <taxon>Alphaproteobacteria</taxon>
        <taxon>Hyphomicrobiales</taxon>
        <taxon>Aurantimonadaceae</taxon>
        <taxon>Aureimonas</taxon>
    </lineage>
</organism>
<comment type="caution">
    <text evidence="14">The sequence shown here is derived from an EMBL/GenBank/DDBJ whole genome shotgun (WGS) entry which is preliminary data.</text>
</comment>
<proteinExistence type="inferred from homology"/>
<name>A0A7W6H4V8_9HYPH</name>
<dbReference type="InterPro" id="IPR008928">
    <property type="entry name" value="6-hairpin_glycosidase_sf"/>
</dbReference>
<dbReference type="InterPro" id="IPR011613">
    <property type="entry name" value="GH15-like"/>
</dbReference>
<evidence type="ECO:0000256" key="5">
    <source>
        <dbReference type="ARBA" id="ARBA00022801"/>
    </source>
</evidence>
<dbReference type="InterPro" id="IPR045582">
    <property type="entry name" value="Trehalase-like_N"/>
</dbReference>
<keyword evidence="6" id="KW-0119">Carbohydrate metabolism</keyword>
<dbReference type="PANTHER" id="PTHR31616">
    <property type="entry name" value="TREHALASE"/>
    <property type="match status" value="1"/>
</dbReference>
<keyword evidence="5" id="KW-0378">Hydrolase</keyword>
<feature type="domain" description="Trehalase-like N-terminal" evidence="13">
    <location>
        <begin position="3"/>
        <end position="177"/>
    </location>
</feature>
<comment type="pathway">
    <text evidence="11">Glycan degradation; trehalose degradation; D-glucose from alpha,alpha-trehalose: step 1/1.</text>
</comment>
<dbReference type="Proteomes" id="UP000542776">
    <property type="component" value="Unassembled WGS sequence"/>
</dbReference>
<dbReference type="PANTHER" id="PTHR31616:SF0">
    <property type="entry name" value="GLUCAN 1,4-ALPHA-GLUCOSIDASE"/>
    <property type="match status" value="1"/>
</dbReference>
<dbReference type="InterPro" id="IPR012341">
    <property type="entry name" value="6hp_glycosidase-like_sf"/>
</dbReference>
<dbReference type="EC" id="3.2.1.28" evidence="3"/>
<accession>A0A7W6H4V8</accession>
<evidence type="ECO:0000313" key="15">
    <source>
        <dbReference type="Proteomes" id="UP000542776"/>
    </source>
</evidence>
<evidence type="ECO:0000256" key="2">
    <source>
        <dbReference type="ARBA" id="ARBA00006188"/>
    </source>
</evidence>
<gene>
    <name evidence="14" type="ORF">GGR04_002365</name>
</gene>
<dbReference type="EMBL" id="JACIEK010000005">
    <property type="protein sequence ID" value="MBB3998524.1"/>
    <property type="molecule type" value="Genomic_DNA"/>
</dbReference>
<dbReference type="AlphaFoldDB" id="A0A7W6H4V8"/>
<evidence type="ECO:0000313" key="14">
    <source>
        <dbReference type="EMBL" id="MBB3998524.1"/>
    </source>
</evidence>
<evidence type="ECO:0000256" key="4">
    <source>
        <dbReference type="ARBA" id="ARBA00019905"/>
    </source>
</evidence>